<dbReference type="CDD" id="cd06223">
    <property type="entry name" value="PRTases_typeI"/>
    <property type="match status" value="1"/>
</dbReference>
<dbReference type="InterPro" id="IPR029057">
    <property type="entry name" value="PRTase-like"/>
</dbReference>
<organism evidence="4 5">
    <name type="scientific">Candidatus Roizmanbacteria bacterium RIFCSPHIGHO2_12_FULL_44_10</name>
    <dbReference type="NCBI Taxonomy" id="1802054"/>
    <lineage>
        <taxon>Bacteria</taxon>
        <taxon>Candidatus Roizmaniibacteriota</taxon>
    </lineage>
</organism>
<comment type="similarity">
    <text evidence="1">Belongs to the ComF/GntX family.</text>
</comment>
<evidence type="ECO:0000259" key="2">
    <source>
        <dbReference type="Pfam" id="PF00156"/>
    </source>
</evidence>
<reference evidence="4 5" key="1">
    <citation type="journal article" date="2016" name="Nat. Commun.">
        <title>Thousands of microbial genomes shed light on interconnected biogeochemical processes in an aquifer system.</title>
        <authorList>
            <person name="Anantharaman K."/>
            <person name="Brown C.T."/>
            <person name="Hug L.A."/>
            <person name="Sharon I."/>
            <person name="Castelle C.J."/>
            <person name="Probst A.J."/>
            <person name="Thomas B.C."/>
            <person name="Singh A."/>
            <person name="Wilkins M.J."/>
            <person name="Karaoz U."/>
            <person name="Brodie E.L."/>
            <person name="Williams K.H."/>
            <person name="Hubbard S.S."/>
            <person name="Banfield J.F."/>
        </authorList>
    </citation>
    <scope>NUCLEOTIDE SEQUENCE [LARGE SCALE GENOMIC DNA]</scope>
</reference>
<dbReference type="EMBL" id="MGAE01000003">
    <property type="protein sequence ID" value="OGK40542.1"/>
    <property type="molecule type" value="Genomic_DNA"/>
</dbReference>
<evidence type="ECO:0000313" key="4">
    <source>
        <dbReference type="EMBL" id="OGK40542.1"/>
    </source>
</evidence>
<evidence type="ECO:0000259" key="3">
    <source>
        <dbReference type="Pfam" id="PF18912"/>
    </source>
</evidence>
<feature type="domain" description="Phosphoribosyltransferase" evidence="2">
    <location>
        <begin position="128"/>
        <end position="232"/>
    </location>
</feature>
<gene>
    <name evidence="4" type="ORF">A3F34_03230</name>
</gene>
<evidence type="ECO:0000313" key="5">
    <source>
        <dbReference type="Proteomes" id="UP000179024"/>
    </source>
</evidence>
<dbReference type="InterPro" id="IPR051910">
    <property type="entry name" value="ComF/GntX_DNA_util-trans"/>
</dbReference>
<protein>
    <submittedName>
        <fullName evidence="4">Uncharacterized protein</fullName>
    </submittedName>
</protein>
<dbReference type="PANTHER" id="PTHR47505:SF1">
    <property type="entry name" value="DNA UTILIZATION PROTEIN YHGH"/>
    <property type="match status" value="1"/>
</dbReference>
<name>A0A1F7IB23_9BACT</name>
<proteinExistence type="inferred from homology"/>
<dbReference type="Proteomes" id="UP000179024">
    <property type="component" value="Unassembled WGS sequence"/>
</dbReference>
<dbReference type="Pfam" id="PF18912">
    <property type="entry name" value="DZR_2"/>
    <property type="match status" value="1"/>
</dbReference>
<dbReference type="InterPro" id="IPR000836">
    <property type="entry name" value="PRTase_dom"/>
</dbReference>
<sequence>MVSILDVLYPKRCFACGKFGTYICMLCRKKILVLEKDVCPYCEKSSLLGWTHPRCQRDGGVDGLRSVYIYGFVIQKIIKSIKYRSIRGGIKEILKTFPKDKVTSITDYYQEMSDAVILPVPLHKNRIKMRGFNQSTEIARHLGPVIGIPIRQTLVQRTRETFPQAQLQSRQERFQNIRGAFSLNLPAGENAPTTVIIVDDVWTSGSTMKEIARVLKRNGVQKVLAFTIARQNRV</sequence>
<dbReference type="PANTHER" id="PTHR47505">
    <property type="entry name" value="DNA UTILIZATION PROTEIN YHGH"/>
    <property type="match status" value="1"/>
</dbReference>
<accession>A0A1F7IB23</accession>
<comment type="caution">
    <text evidence="4">The sequence shown here is derived from an EMBL/GenBank/DDBJ whole genome shotgun (WGS) entry which is preliminary data.</text>
</comment>
<dbReference type="InterPro" id="IPR044005">
    <property type="entry name" value="DZR_2"/>
</dbReference>
<dbReference type="Gene3D" id="3.40.50.2020">
    <property type="match status" value="1"/>
</dbReference>
<evidence type="ECO:0000256" key="1">
    <source>
        <dbReference type="ARBA" id="ARBA00008007"/>
    </source>
</evidence>
<dbReference type="AlphaFoldDB" id="A0A1F7IB23"/>
<dbReference type="Pfam" id="PF00156">
    <property type="entry name" value="Pribosyltran"/>
    <property type="match status" value="1"/>
</dbReference>
<feature type="domain" description="Double zinc ribbon" evidence="3">
    <location>
        <begin position="4"/>
        <end position="45"/>
    </location>
</feature>
<dbReference type="SUPFAM" id="SSF53271">
    <property type="entry name" value="PRTase-like"/>
    <property type="match status" value="1"/>
</dbReference>